<sequence length="75" mass="8986">MADDILNGVRTATSNDELEITEDIRNEVLILIEKTCWALYLSDHKSRLQLLHHELQQRYWKMVGMERHIQFLSYL</sequence>
<name>A0A182F9Q3_ANOAL</name>
<keyword evidence="2" id="KW-1185">Reference proteome</keyword>
<dbReference type="EnsemblMetazoa" id="AALB003228-RA">
    <property type="protein sequence ID" value="AALB003228-PA"/>
    <property type="gene ID" value="AALB003228"/>
</dbReference>
<dbReference type="VEuPathDB" id="VectorBase:AALB003228"/>
<reference evidence="1 2" key="1">
    <citation type="journal article" date="2017" name="G3 (Bethesda)">
        <title>The Physical Genome Mapping of Anopheles albimanus Corrected Scaffold Misassemblies and Identified Interarm Rearrangements in Genus Anopheles.</title>
        <authorList>
            <person name="Artemov G.N."/>
            <person name="Peery A.N."/>
            <person name="Jiang X."/>
            <person name="Tu Z."/>
            <person name="Stegniy V.N."/>
            <person name="Sharakhova M.V."/>
            <person name="Sharakhov I.V."/>
        </authorList>
    </citation>
    <scope>NUCLEOTIDE SEQUENCE [LARGE SCALE GENOMIC DNA]</scope>
    <source>
        <strain evidence="1 2">ALBI9_A</strain>
    </source>
</reference>
<accession>A0A182F9Q3</accession>
<reference evidence="1" key="2">
    <citation type="submission" date="2022-08" db="UniProtKB">
        <authorList>
            <consortium name="EnsemblMetazoa"/>
        </authorList>
    </citation>
    <scope>IDENTIFICATION</scope>
    <source>
        <strain evidence="1">STECLA/ALBI9_A</strain>
    </source>
</reference>
<organism evidence="1 2">
    <name type="scientific">Anopheles albimanus</name>
    <name type="common">New world malaria mosquito</name>
    <dbReference type="NCBI Taxonomy" id="7167"/>
    <lineage>
        <taxon>Eukaryota</taxon>
        <taxon>Metazoa</taxon>
        <taxon>Ecdysozoa</taxon>
        <taxon>Arthropoda</taxon>
        <taxon>Hexapoda</taxon>
        <taxon>Insecta</taxon>
        <taxon>Pterygota</taxon>
        <taxon>Neoptera</taxon>
        <taxon>Endopterygota</taxon>
        <taxon>Diptera</taxon>
        <taxon>Nematocera</taxon>
        <taxon>Culicoidea</taxon>
        <taxon>Culicidae</taxon>
        <taxon>Anophelinae</taxon>
        <taxon>Anopheles</taxon>
    </lineage>
</organism>
<evidence type="ECO:0000313" key="2">
    <source>
        <dbReference type="Proteomes" id="UP000069272"/>
    </source>
</evidence>
<dbReference type="AlphaFoldDB" id="A0A182F9Q3"/>
<proteinExistence type="predicted"/>
<protein>
    <submittedName>
        <fullName evidence="1">Uncharacterized protein</fullName>
    </submittedName>
</protein>
<dbReference type="Proteomes" id="UP000069272">
    <property type="component" value="Chromosome 3L"/>
</dbReference>
<evidence type="ECO:0000313" key="1">
    <source>
        <dbReference type="EnsemblMetazoa" id="AALB003228-PA"/>
    </source>
</evidence>